<protein>
    <recommendedName>
        <fullName evidence="3">DUF4124 domain-containing protein</fullName>
    </recommendedName>
</protein>
<feature type="chain" id="PRO_5012952208" description="DUF4124 domain-containing protein" evidence="2">
    <location>
        <begin position="19"/>
        <end position="113"/>
    </location>
</feature>
<evidence type="ECO:0000313" key="4">
    <source>
        <dbReference type="EMBL" id="SHM73397.1"/>
    </source>
</evidence>
<accession>A0A1M7L6C0</accession>
<feature type="region of interest" description="Disordered" evidence="1">
    <location>
        <begin position="40"/>
        <end position="60"/>
    </location>
</feature>
<dbReference type="EMBL" id="FRCX01000002">
    <property type="protein sequence ID" value="SHM73397.1"/>
    <property type="molecule type" value="Genomic_DNA"/>
</dbReference>
<evidence type="ECO:0000256" key="2">
    <source>
        <dbReference type="SAM" id="SignalP"/>
    </source>
</evidence>
<evidence type="ECO:0000313" key="5">
    <source>
        <dbReference type="Proteomes" id="UP000184339"/>
    </source>
</evidence>
<feature type="signal peptide" evidence="2">
    <location>
        <begin position="1"/>
        <end position="18"/>
    </location>
</feature>
<keyword evidence="5" id="KW-1185">Reference proteome</keyword>
<dbReference type="RefSeq" id="WP_167544256.1">
    <property type="nucleotide sequence ID" value="NZ_FRCX01000002.1"/>
</dbReference>
<dbReference type="AlphaFoldDB" id="A0A1M7L6C0"/>
<evidence type="ECO:0000259" key="3">
    <source>
        <dbReference type="Pfam" id="PF13511"/>
    </source>
</evidence>
<name>A0A1M7L6C0_9BURK</name>
<sequence>MKFILCAALVAMSGMAGAAINKCVDEQGQVTFTDIACAEGSKQAEAEPEPATSSVPPVLPPVVAPAPRSRWADLPRPLARKMVSVDAATLQAAHQNLQLQDEVHKSRRLLSAR</sequence>
<reference evidence="5" key="1">
    <citation type="submission" date="2016-11" db="EMBL/GenBank/DDBJ databases">
        <authorList>
            <person name="Varghese N."/>
            <person name="Submissions S."/>
        </authorList>
    </citation>
    <scope>NUCLEOTIDE SEQUENCE [LARGE SCALE GENOMIC DNA]</scope>
    <source>
        <strain evidence="5">Sac-22</strain>
    </source>
</reference>
<dbReference type="Proteomes" id="UP000184339">
    <property type="component" value="Unassembled WGS sequence"/>
</dbReference>
<gene>
    <name evidence="4" type="ORF">SAMN05192549_102348</name>
</gene>
<keyword evidence="2" id="KW-0732">Signal</keyword>
<dbReference type="STRING" id="551987.SAMN05192549_102348"/>
<evidence type="ECO:0000256" key="1">
    <source>
        <dbReference type="SAM" id="MobiDB-lite"/>
    </source>
</evidence>
<feature type="domain" description="DUF4124" evidence="3">
    <location>
        <begin position="7"/>
        <end position="60"/>
    </location>
</feature>
<dbReference type="Pfam" id="PF13511">
    <property type="entry name" value="DUF4124"/>
    <property type="match status" value="1"/>
</dbReference>
<dbReference type="InterPro" id="IPR025392">
    <property type="entry name" value="DUF4124"/>
</dbReference>
<organism evidence="4 5">
    <name type="scientific">Duganella sacchari</name>
    <dbReference type="NCBI Taxonomy" id="551987"/>
    <lineage>
        <taxon>Bacteria</taxon>
        <taxon>Pseudomonadati</taxon>
        <taxon>Pseudomonadota</taxon>
        <taxon>Betaproteobacteria</taxon>
        <taxon>Burkholderiales</taxon>
        <taxon>Oxalobacteraceae</taxon>
        <taxon>Telluria group</taxon>
        <taxon>Duganella</taxon>
    </lineage>
</organism>
<proteinExistence type="predicted"/>